<dbReference type="AlphaFoldDB" id="A0A382KAM8"/>
<protein>
    <recommendedName>
        <fullName evidence="2">ParA family protein</fullName>
    </recommendedName>
</protein>
<reference evidence="1" key="1">
    <citation type="submission" date="2018-05" db="EMBL/GenBank/DDBJ databases">
        <authorList>
            <person name="Lanie J.A."/>
            <person name="Ng W.-L."/>
            <person name="Kazmierczak K.M."/>
            <person name="Andrzejewski T.M."/>
            <person name="Davidsen T.M."/>
            <person name="Wayne K.J."/>
            <person name="Tettelin H."/>
            <person name="Glass J.I."/>
            <person name="Rusch D."/>
            <person name="Podicherti R."/>
            <person name="Tsui H.-C.T."/>
            <person name="Winkler M.E."/>
        </authorList>
    </citation>
    <scope>NUCLEOTIDE SEQUENCE</scope>
</reference>
<name>A0A382KAM8_9ZZZZ</name>
<dbReference type="SUPFAM" id="SSF52540">
    <property type="entry name" value="P-loop containing nucleoside triphosphate hydrolases"/>
    <property type="match status" value="1"/>
</dbReference>
<proteinExistence type="predicted"/>
<gene>
    <name evidence="1" type="ORF">METZ01_LOCUS274093</name>
</gene>
<organism evidence="1">
    <name type="scientific">marine metagenome</name>
    <dbReference type="NCBI Taxonomy" id="408172"/>
    <lineage>
        <taxon>unclassified sequences</taxon>
        <taxon>metagenomes</taxon>
        <taxon>ecological metagenomes</taxon>
    </lineage>
</organism>
<dbReference type="InterPro" id="IPR027417">
    <property type="entry name" value="P-loop_NTPase"/>
</dbReference>
<accession>A0A382KAM8</accession>
<dbReference type="Gene3D" id="3.40.50.300">
    <property type="entry name" value="P-loop containing nucleotide triphosphate hydrolases"/>
    <property type="match status" value="1"/>
</dbReference>
<sequence>SQILPLVKKIKNSTNPGLEIEGLLLTMFSRELDLSHDVVDQITEFFEGGTFSSVIPRDVLLAEATSHGCPAFQYDCESKGAWAYVELAREVMENG</sequence>
<feature type="non-terminal residue" evidence="1">
    <location>
        <position position="1"/>
    </location>
</feature>
<dbReference type="EMBL" id="UINC01079336">
    <property type="protein sequence ID" value="SVC21239.1"/>
    <property type="molecule type" value="Genomic_DNA"/>
</dbReference>
<evidence type="ECO:0008006" key="2">
    <source>
        <dbReference type="Google" id="ProtNLM"/>
    </source>
</evidence>
<evidence type="ECO:0000313" key="1">
    <source>
        <dbReference type="EMBL" id="SVC21239.1"/>
    </source>
</evidence>